<reference evidence="1 2" key="1">
    <citation type="submission" date="2009-10" db="EMBL/GenBank/DDBJ databases">
        <authorList>
            <person name="Weinstock G."/>
            <person name="Sodergren E."/>
            <person name="Clifton S."/>
            <person name="Fulton L."/>
            <person name="Fulton B."/>
            <person name="Courtney L."/>
            <person name="Fronick C."/>
            <person name="Harrison M."/>
            <person name="Strong C."/>
            <person name="Farmer C."/>
            <person name="Delahaunty K."/>
            <person name="Markovic C."/>
            <person name="Hall O."/>
            <person name="Minx P."/>
            <person name="Tomlinson C."/>
            <person name="Mitreva M."/>
            <person name="Nelson J."/>
            <person name="Hou S."/>
            <person name="Wollam A."/>
            <person name="Pepin K.H."/>
            <person name="Johnson M."/>
            <person name="Bhonagiri V."/>
            <person name="Nash W.E."/>
            <person name="Warren W."/>
            <person name="Chinwalla A."/>
            <person name="Mardis E.R."/>
            <person name="Wilson R.K."/>
        </authorList>
    </citation>
    <scope>NUCLEOTIDE SEQUENCE [LARGE SCALE GENOMIC DNA]</scope>
    <source>
        <strain evidence="1 2">ATCC 14685</strain>
    </source>
</reference>
<accession>D0W101</accession>
<protein>
    <submittedName>
        <fullName evidence="1">Uncharacterized protein</fullName>
    </submittedName>
</protein>
<organism evidence="1 2">
    <name type="scientific">Neisseria cinerea ATCC 14685</name>
    <dbReference type="NCBI Taxonomy" id="546262"/>
    <lineage>
        <taxon>Bacteria</taxon>
        <taxon>Pseudomonadati</taxon>
        <taxon>Pseudomonadota</taxon>
        <taxon>Betaproteobacteria</taxon>
        <taxon>Neisseriales</taxon>
        <taxon>Neisseriaceae</taxon>
        <taxon>Neisseria</taxon>
    </lineage>
</organism>
<dbReference type="EMBL" id="ACDY02000002">
    <property type="protein sequence ID" value="EEZ72389.1"/>
    <property type="molecule type" value="Genomic_DNA"/>
</dbReference>
<gene>
    <name evidence="1" type="ORF">NEICINOT_03320</name>
</gene>
<evidence type="ECO:0000313" key="1">
    <source>
        <dbReference type="EMBL" id="EEZ72389.1"/>
    </source>
</evidence>
<dbReference type="AlphaFoldDB" id="D0W101"/>
<sequence>MDFVRTGSIRIGRYCKSEWLGWGGVLLFRHLRCRLKRFDTALRSHA</sequence>
<proteinExistence type="predicted"/>
<name>D0W101_NEICI</name>
<comment type="caution">
    <text evidence="1">The sequence shown here is derived from an EMBL/GenBank/DDBJ whole genome shotgun (WGS) entry which is preliminary data.</text>
</comment>
<dbReference type="Proteomes" id="UP000003294">
    <property type="component" value="Unassembled WGS sequence"/>
</dbReference>
<evidence type="ECO:0000313" key="2">
    <source>
        <dbReference type="Proteomes" id="UP000003294"/>
    </source>
</evidence>